<keyword evidence="2" id="KW-1185">Reference proteome</keyword>
<evidence type="ECO:0000313" key="1">
    <source>
        <dbReference type="EMBL" id="CAG8761751.1"/>
    </source>
</evidence>
<reference evidence="1" key="1">
    <citation type="submission" date="2021-06" db="EMBL/GenBank/DDBJ databases">
        <authorList>
            <person name="Kallberg Y."/>
            <person name="Tangrot J."/>
            <person name="Rosling A."/>
        </authorList>
    </citation>
    <scope>NUCLEOTIDE SEQUENCE</scope>
    <source>
        <strain evidence="1">FL966</strain>
    </source>
</reference>
<accession>A0A9N9J260</accession>
<proteinExistence type="predicted"/>
<sequence length="169" mass="19764">MNNTNQDTSSSRTPTQSNMKGIVRTLDIIFENLNETNSKLNHINEVFEQHQETVSIQATKFQDMHNNLNTTFQEIISNLSMQILEIKDKVIETTNDQKNILHIFEDIRIENSHKPFSEIINKKKYTKNSLRYSVSHPTLWNLICHKITGHFYSENIDEAAFKFNLEKPP</sequence>
<dbReference type="OrthoDB" id="2403904at2759"/>
<dbReference type="EMBL" id="CAJVQA010020054">
    <property type="protein sequence ID" value="CAG8761751.1"/>
    <property type="molecule type" value="Genomic_DNA"/>
</dbReference>
<name>A0A9N9J260_9GLOM</name>
<gene>
    <name evidence="1" type="ORF">CPELLU_LOCUS15348</name>
</gene>
<comment type="caution">
    <text evidence="1">The sequence shown here is derived from an EMBL/GenBank/DDBJ whole genome shotgun (WGS) entry which is preliminary data.</text>
</comment>
<protein>
    <submittedName>
        <fullName evidence="1">24007_t:CDS:1</fullName>
    </submittedName>
</protein>
<feature type="non-terminal residue" evidence="1">
    <location>
        <position position="169"/>
    </location>
</feature>
<evidence type="ECO:0000313" key="2">
    <source>
        <dbReference type="Proteomes" id="UP000789759"/>
    </source>
</evidence>
<dbReference type="AlphaFoldDB" id="A0A9N9J260"/>
<organism evidence="1 2">
    <name type="scientific">Cetraspora pellucida</name>
    <dbReference type="NCBI Taxonomy" id="1433469"/>
    <lineage>
        <taxon>Eukaryota</taxon>
        <taxon>Fungi</taxon>
        <taxon>Fungi incertae sedis</taxon>
        <taxon>Mucoromycota</taxon>
        <taxon>Glomeromycotina</taxon>
        <taxon>Glomeromycetes</taxon>
        <taxon>Diversisporales</taxon>
        <taxon>Gigasporaceae</taxon>
        <taxon>Cetraspora</taxon>
    </lineage>
</organism>
<dbReference type="Proteomes" id="UP000789759">
    <property type="component" value="Unassembled WGS sequence"/>
</dbReference>